<dbReference type="SUPFAM" id="SSF55469">
    <property type="entry name" value="FMN-dependent nitroreductase-like"/>
    <property type="match status" value="1"/>
</dbReference>
<dbReference type="OrthoDB" id="9801593at2"/>
<name>A0A1M6MMH1_MALRU</name>
<dbReference type="InterPro" id="IPR000415">
    <property type="entry name" value="Nitroreductase-like"/>
</dbReference>
<dbReference type="Proteomes" id="UP000184171">
    <property type="component" value="Unassembled WGS sequence"/>
</dbReference>
<sequence>MDKAELSNYREFLRDNLRLQLNFHLTDQNQGIAPPPVQKPIQQDQTMIALPSSEQWQPFSSTRLLDAITNRRSHRRYTEAGLTLAEFSFLLWSTQGCRGVISPGTALRTVPSAGCRHPFETYLAITNVEGLQPGIYRYLPVDHALVLEHAIEVEELRAALTQATLNQTFTATAPVTFIWSVVPARSEWRYHTAAHRVILMDVGHLCQNLYLSCEAVGCGCCAIAAYHQEKMDELLKVDGDEEFTIYLAPVGKV</sequence>
<reference evidence="2 3" key="1">
    <citation type="submission" date="2016-11" db="EMBL/GenBank/DDBJ databases">
        <authorList>
            <person name="Jaros S."/>
            <person name="Januszkiewicz K."/>
            <person name="Wedrychowicz H."/>
        </authorList>
    </citation>
    <scope>NUCLEOTIDE SEQUENCE [LARGE SCALE GENOMIC DNA]</scope>
    <source>
        <strain evidence="2 3">DSM 5091</strain>
    </source>
</reference>
<dbReference type="AlphaFoldDB" id="A0A1M6MMH1"/>
<evidence type="ECO:0000313" key="3">
    <source>
        <dbReference type="Proteomes" id="UP000184171"/>
    </source>
</evidence>
<accession>A0A1M6MMH1</accession>
<dbReference type="PANTHER" id="PTHR43745">
    <property type="entry name" value="NITROREDUCTASE MJ1384-RELATED"/>
    <property type="match status" value="1"/>
</dbReference>
<evidence type="ECO:0000259" key="1">
    <source>
        <dbReference type="Pfam" id="PF00881"/>
    </source>
</evidence>
<keyword evidence="3" id="KW-1185">Reference proteome</keyword>
<dbReference type="CDD" id="cd02142">
    <property type="entry name" value="McbC_SagB-like_oxidoreductase"/>
    <property type="match status" value="1"/>
</dbReference>
<gene>
    <name evidence="2" type="ORF">SAMN02745165_03334</name>
</gene>
<dbReference type="InterPro" id="IPR029479">
    <property type="entry name" value="Nitroreductase"/>
</dbReference>
<proteinExistence type="predicted"/>
<evidence type="ECO:0000313" key="2">
    <source>
        <dbReference type="EMBL" id="SHJ84580.1"/>
    </source>
</evidence>
<feature type="domain" description="Nitroreductase" evidence="1">
    <location>
        <begin position="68"/>
        <end position="252"/>
    </location>
</feature>
<dbReference type="InterPro" id="IPR052544">
    <property type="entry name" value="Bacteriocin_Proc_Enz"/>
</dbReference>
<dbReference type="STRING" id="1122189.SAMN02745165_03334"/>
<protein>
    <submittedName>
        <fullName evidence="2">SagB-type dehydrogenase domain-containing protein</fullName>
    </submittedName>
</protein>
<organism evidence="2 3">
    <name type="scientific">Malonomonas rubra DSM 5091</name>
    <dbReference type="NCBI Taxonomy" id="1122189"/>
    <lineage>
        <taxon>Bacteria</taxon>
        <taxon>Pseudomonadati</taxon>
        <taxon>Thermodesulfobacteriota</taxon>
        <taxon>Desulfuromonadia</taxon>
        <taxon>Desulfuromonadales</taxon>
        <taxon>Geopsychrobacteraceae</taxon>
        <taxon>Malonomonas</taxon>
    </lineage>
</organism>
<dbReference type="NCBIfam" id="TIGR03605">
    <property type="entry name" value="antibiot_sagB"/>
    <property type="match status" value="1"/>
</dbReference>
<dbReference type="InterPro" id="IPR020051">
    <property type="entry name" value="SagB-type_dehydrogenase"/>
</dbReference>
<dbReference type="Pfam" id="PF00881">
    <property type="entry name" value="Nitroreductase"/>
    <property type="match status" value="1"/>
</dbReference>
<dbReference type="PANTHER" id="PTHR43745:SF2">
    <property type="entry name" value="NITROREDUCTASE MJ1384-RELATED"/>
    <property type="match status" value="1"/>
</dbReference>
<dbReference type="GO" id="GO:0016491">
    <property type="term" value="F:oxidoreductase activity"/>
    <property type="evidence" value="ECO:0007669"/>
    <property type="project" value="InterPro"/>
</dbReference>
<dbReference type="EMBL" id="FQZT01000019">
    <property type="protein sequence ID" value="SHJ84580.1"/>
    <property type="molecule type" value="Genomic_DNA"/>
</dbReference>
<dbReference type="RefSeq" id="WP_072909865.1">
    <property type="nucleotide sequence ID" value="NZ_FQZT01000019.1"/>
</dbReference>
<dbReference type="Gene3D" id="3.40.109.10">
    <property type="entry name" value="NADH Oxidase"/>
    <property type="match status" value="1"/>
</dbReference>